<name>A0A9X9JN99_9CAUD</name>
<evidence type="ECO:0000313" key="2">
    <source>
        <dbReference type="Proteomes" id="UP001164586"/>
    </source>
</evidence>
<organism evidence="1 2">
    <name type="scientific">Xanthomonas phage vB_Xar_IVIA-DoCa9</name>
    <dbReference type="NCBI Taxonomy" id="2975536"/>
    <lineage>
        <taxon>Viruses</taxon>
        <taxon>Duplodnaviria</taxon>
        <taxon>Heunggongvirae</taxon>
        <taxon>Uroviricota</taxon>
        <taxon>Caudoviricetes</taxon>
        <taxon>Autographivirales</taxon>
        <taxon>Autonotataviridae</taxon>
        <taxon>Gujervirinae</taxon>
        <taxon>Pradovirus</taxon>
        <taxon>Pradovirus IVIADoCa9</taxon>
    </lineage>
</organism>
<keyword evidence="2" id="KW-1185">Reference proteome</keyword>
<dbReference type="Proteomes" id="UP001164586">
    <property type="component" value="Segment"/>
</dbReference>
<gene>
    <name evidence="1" type="ORF">IVIADoCa9_16</name>
</gene>
<sequence>MSGLYPASQSATCAPSAPTRTYSAAHILRPAALVPGQYVTLLLGQDANVASDGDNVFIVTDGKDKKGNPLLIERSTGTTVAASPSSVWAIW</sequence>
<accession>A0A9X9JN99</accession>
<evidence type="ECO:0000313" key="1">
    <source>
        <dbReference type="EMBL" id="UYA98952.1"/>
    </source>
</evidence>
<reference evidence="1 2" key="1">
    <citation type="submission" date="2022-07" db="EMBL/GenBank/DDBJ databases">
        <title>Comparative analysis of new lytic phages for the biological control of phytopathogenic Xanthomonas spp.</title>
        <authorList>
            <person name="Domingo-Calap M.L."/>
            <person name="Bernabeu-Gimeno M."/>
            <person name="Aure C.M."/>
            <person name="Marco-Noales E."/>
            <person name="Domingo-Calap P."/>
        </authorList>
    </citation>
    <scope>NUCLEOTIDE SEQUENCE [LARGE SCALE GENOMIC DNA]</scope>
</reference>
<proteinExistence type="predicted"/>
<dbReference type="EMBL" id="ON932083">
    <property type="protein sequence ID" value="UYA98952.1"/>
    <property type="molecule type" value="Genomic_DNA"/>
</dbReference>
<protein>
    <submittedName>
        <fullName evidence="1">Uncharacterized protein</fullName>
    </submittedName>
</protein>